<dbReference type="GO" id="GO:0003954">
    <property type="term" value="F:NADH dehydrogenase activity"/>
    <property type="evidence" value="ECO:0007669"/>
    <property type="project" value="TreeGrafter"/>
</dbReference>
<dbReference type="Pfam" id="PF10589">
    <property type="entry name" value="NADH_4Fe-4S"/>
    <property type="match status" value="1"/>
</dbReference>
<keyword evidence="11 15" id="KW-0408">Iron</keyword>
<dbReference type="InterPro" id="IPR019554">
    <property type="entry name" value="Soluble_ligand-bd"/>
</dbReference>
<dbReference type="EMBL" id="MAXA01000257">
    <property type="protein sequence ID" value="OHV21097.1"/>
    <property type="molecule type" value="Genomic_DNA"/>
</dbReference>
<reference evidence="18" key="1">
    <citation type="submission" date="2016-07" db="EMBL/GenBank/DDBJ databases">
        <title>Frankia sp. NRRL B-16219 Genome sequencing.</title>
        <authorList>
            <person name="Ghodhbane-Gtari F."/>
            <person name="Swanson E."/>
            <person name="Gueddou A."/>
            <person name="Louati M."/>
            <person name="Nouioui I."/>
            <person name="Hezbri K."/>
            <person name="Abebe-Akele F."/>
            <person name="Simpson S."/>
            <person name="Morris K."/>
            <person name="Thomas K."/>
            <person name="Gtari M."/>
            <person name="Tisa L.S."/>
        </authorList>
    </citation>
    <scope>NUCLEOTIDE SEQUENCE [LARGE SCALE GENOMIC DNA]</scope>
    <source>
        <strain evidence="18">NRRL B-16219</strain>
    </source>
</reference>
<sequence length="447" mass="47499">MPVTPVLTRRWTAPESWTLATYERLDGYQGLRRALAQSPDDLIKLVKDSGLRGRGGAGFPTGMKWGFIPQGDGKPHYLVINADEGEPGTCKDAPLMKADPHSLIEGIVIAAYAVRANRAFIYLRGELIHAGRRLRAAVAEAYRAGYLGRDILGSGFDLDLVVHSGAGAYICGEETALLDSLEGRRGQPRLRPPFPATHGLYASPTVVNNVETIATVPFIVNYGVDWFRSMGRERAPGPKIYSLSGHVTHPGQYEAPMGTTLRELLDMAGGVLGGRKLKAWTPGGSSTPLLTADHLDVPLDFEGVQEAGSLLGTAALMIMDDSVDMLKIVRRLTQFYAHESCGKCTPCREGTTWMVQILSRMERGQGDPDDVDTLVDACDNIFGRAFCALADGATSPIVSGIKFFRNEFLPITPVGPSGSTTSVAGSANGAAAGGAAAGTPGAYAGAH</sequence>
<name>A0A1S1PIL0_9ACTN</name>
<dbReference type="InterPro" id="IPR019575">
    <property type="entry name" value="Nuop51_4Fe4S-bd"/>
</dbReference>
<comment type="cofactor">
    <cofactor evidence="2 15">
        <name>[4Fe-4S] cluster</name>
        <dbReference type="ChEBI" id="CHEBI:49883"/>
    </cofactor>
</comment>
<dbReference type="PROSITE" id="PS00644">
    <property type="entry name" value="COMPLEX1_51K_1"/>
    <property type="match status" value="1"/>
</dbReference>
<dbReference type="InterPro" id="IPR011538">
    <property type="entry name" value="Nuo51_FMN-bd"/>
</dbReference>
<keyword evidence="12 15" id="KW-0411">Iron-sulfur</keyword>
<dbReference type="SUPFAM" id="SSF142019">
    <property type="entry name" value="Nqo1 FMN-binding domain-like"/>
    <property type="match status" value="1"/>
</dbReference>
<comment type="similarity">
    <text evidence="3 15">Belongs to the complex I 51 kDa subunit family.</text>
</comment>
<evidence type="ECO:0000256" key="9">
    <source>
        <dbReference type="ARBA" id="ARBA00022723"/>
    </source>
</evidence>
<dbReference type="Gene3D" id="3.40.50.11540">
    <property type="entry name" value="NADH-ubiquinone oxidoreductase 51kDa subunit"/>
    <property type="match status" value="1"/>
</dbReference>
<evidence type="ECO:0000256" key="8">
    <source>
        <dbReference type="ARBA" id="ARBA00022719"/>
    </source>
</evidence>
<dbReference type="GO" id="GO:0010181">
    <property type="term" value="F:FMN binding"/>
    <property type="evidence" value="ECO:0007669"/>
    <property type="project" value="InterPro"/>
</dbReference>
<keyword evidence="13 15" id="KW-0520">NAD</keyword>
<dbReference type="NCBIfam" id="NF010120">
    <property type="entry name" value="PRK13596.1"/>
    <property type="match status" value="1"/>
</dbReference>
<feature type="domain" description="NADH-ubiquinone oxidoreductase 51kDa subunit iron-sulphur binding" evidence="16">
    <location>
        <begin position="326"/>
        <end position="371"/>
    </location>
</feature>
<dbReference type="SMART" id="SM00928">
    <property type="entry name" value="NADH_4Fe-4S"/>
    <property type="match status" value="1"/>
</dbReference>
<keyword evidence="7 15" id="KW-0288">FMN</keyword>
<comment type="caution">
    <text evidence="17">The sequence shown here is derived from an EMBL/GenBank/DDBJ whole genome shotgun (WGS) entry which is preliminary data.</text>
</comment>
<accession>A0A1S1PIL0</accession>
<evidence type="ECO:0000256" key="14">
    <source>
        <dbReference type="ARBA" id="ARBA00047712"/>
    </source>
</evidence>
<dbReference type="Pfam" id="PF01512">
    <property type="entry name" value="Complex1_51K"/>
    <property type="match status" value="1"/>
</dbReference>
<evidence type="ECO:0000256" key="5">
    <source>
        <dbReference type="ARBA" id="ARBA00022485"/>
    </source>
</evidence>
<dbReference type="EC" id="7.1.1.-" evidence="15"/>
<evidence type="ECO:0000256" key="3">
    <source>
        <dbReference type="ARBA" id="ARBA00007523"/>
    </source>
</evidence>
<evidence type="ECO:0000256" key="12">
    <source>
        <dbReference type="ARBA" id="ARBA00023014"/>
    </source>
</evidence>
<dbReference type="GO" id="GO:0051287">
    <property type="term" value="F:NAD binding"/>
    <property type="evidence" value="ECO:0007669"/>
    <property type="project" value="UniProtKB-UniRule"/>
</dbReference>
<evidence type="ECO:0000256" key="1">
    <source>
        <dbReference type="ARBA" id="ARBA00001917"/>
    </source>
</evidence>
<evidence type="ECO:0000256" key="13">
    <source>
        <dbReference type="ARBA" id="ARBA00023027"/>
    </source>
</evidence>
<organism evidence="17 18">
    <name type="scientific">Parafrankia soli</name>
    <dbReference type="NCBI Taxonomy" id="2599596"/>
    <lineage>
        <taxon>Bacteria</taxon>
        <taxon>Bacillati</taxon>
        <taxon>Actinomycetota</taxon>
        <taxon>Actinomycetes</taxon>
        <taxon>Frankiales</taxon>
        <taxon>Frankiaceae</taxon>
        <taxon>Parafrankia</taxon>
    </lineage>
</organism>
<dbReference type="OrthoDB" id="9805533at2"/>
<comment type="cofactor">
    <cofactor evidence="1 15">
        <name>FMN</name>
        <dbReference type="ChEBI" id="CHEBI:58210"/>
    </cofactor>
</comment>
<dbReference type="Gene3D" id="3.10.20.600">
    <property type="match status" value="1"/>
</dbReference>
<keyword evidence="18" id="KW-1185">Reference proteome</keyword>
<comment type="catalytic activity">
    <reaction evidence="14 15">
        <text>a quinone + NADH + 5 H(+)(in) = a quinol + NAD(+) + 4 H(+)(out)</text>
        <dbReference type="Rhea" id="RHEA:57888"/>
        <dbReference type="ChEBI" id="CHEBI:15378"/>
        <dbReference type="ChEBI" id="CHEBI:24646"/>
        <dbReference type="ChEBI" id="CHEBI:57540"/>
        <dbReference type="ChEBI" id="CHEBI:57945"/>
        <dbReference type="ChEBI" id="CHEBI:132124"/>
    </reaction>
</comment>
<dbReference type="FunFam" id="1.20.1440.230:FF:000001">
    <property type="entry name" value="Mitochondrial NADH dehydrogenase flavoprotein 1"/>
    <property type="match status" value="1"/>
</dbReference>
<dbReference type="FunFam" id="3.40.50.11540:FF:000001">
    <property type="entry name" value="NADH dehydrogenase [ubiquinone] flavoprotein 1, mitochondrial"/>
    <property type="match status" value="1"/>
</dbReference>
<dbReference type="Pfam" id="PF10531">
    <property type="entry name" value="SLBB"/>
    <property type="match status" value="1"/>
</dbReference>
<gene>
    <name evidence="17" type="ORF">BBK14_07265</name>
</gene>
<evidence type="ECO:0000256" key="2">
    <source>
        <dbReference type="ARBA" id="ARBA00001966"/>
    </source>
</evidence>
<dbReference type="Proteomes" id="UP000179769">
    <property type="component" value="Unassembled WGS sequence"/>
</dbReference>
<evidence type="ECO:0000259" key="16">
    <source>
        <dbReference type="SMART" id="SM00928"/>
    </source>
</evidence>
<evidence type="ECO:0000256" key="6">
    <source>
        <dbReference type="ARBA" id="ARBA00022630"/>
    </source>
</evidence>
<proteinExistence type="inferred from homology"/>
<evidence type="ECO:0000256" key="7">
    <source>
        <dbReference type="ARBA" id="ARBA00022643"/>
    </source>
</evidence>
<dbReference type="InterPro" id="IPR037225">
    <property type="entry name" value="Nuo51_FMN-bd_sf"/>
</dbReference>
<dbReference type="InterPro" id="IPR037207">
    <property type="entry name" value="Nuop51_4Fe4S-bd_sf"/>
</dbReference>
<dbReference type="Gene3D" id="1.20.1440.230">
    <property type="entry name" value="NADH-ubiquinone oxidoreductase 51kDa subunit, iron-sulphur binding domain"/>
    <property type="match status" value="1"/>
</dbReference>
<dbReference type="RefSeq" id="WP_020463514.1">
    <property type="nucleotide sequence ID" value="NZ_JBFLUH010000129.1"/>
</dbReference>
<comment type="function">
    <text evidence="15">NDH-1 shuttles electrons from NADH, via FMN and iron-sulfur (Fe-S) centers, to quinones in the respiratory chain.</text>
</comment>
<keyword evidence="9 15" id="KW-0479">Metal-binding</keyword>
<dbReference type="FunFam" id="3.10.20.600:FF:000003">
    <property type="entry name" value="NADH-quinone oxidoreductase subunit F"/>
    <property type="match status" value="1"/>
</dbReference>
<dbReference type="GO" id="GO:0051539">
    <property type="term" value="F:4 iron, 4 sulfur cluster binding"/>
    <property type="evidence" value="ECO:0007669"/>
    <property type="project" value="UniProtKB-UniRule"/>
</dbReference>
<evidence type="ECO:0000256" key="4">
    <source>
        <dbReference type="ARBA" id="ARBA00019901"/>
    </source>
</evidence>
<dbReference type="GO" id="GO:0008137">
    <property type="term" value="F:NADH dehydrogenase (ubiquinone) activity"/>
    <property type="evidence" value="ECO:0007669"/>
    <property type="project" value="InterPro"/>
</dbReference>
<dbReference type="PANTHER" id="PTHR11780:SF10">
    <property type="entry name" value="NADH DEHYDROGENASE [UBIQUINONE] FLAVOPROTEIN 1, MITOCHONDRIAL"/>
    <property type="match status" value="1"/>
</dbReference>
<dbReference type="InterPro" id="IPR050837">
    <property type="entry name" value="ComplexI_51kDa_subunit"/>
</dbReference>
<dbReference type="AlphaFoldDB" id="A0A1S1PIL0"/>
<keyword evidence="8 15" id="KW-0874">Quinone</keyword>
<dbReference type="Gene3D" id="6.10.250.1450">
    <property type="match status" value="1"/>
</dbReference>
<dbReference type="SUPFAM" id="SSF140490">
    <property type="entry name" value="Nqo1C-terminal domain-like"/>
    <property type="match status" value="1"/>
</dbReference>
<protein>
    <recommendedName>
        <fullName evidence="4 15">NADH-quinone oxidoreductase subunit F</fullName>
        <ecNumber evidence="15">7.1.1.-</ecNumber>
    </recommendedName>
</protein>
<dbReference type="SUPFAM" id="SSF142984">
    <property type="entry name" value="Nqo1 middle domain-like"/>
    <property type="match status" value="1"/>
</dbReference>
<dbReference type="GO" id="GO:0048038">
    <property type="term" value="F:quinone binding"/>
    <property type="evidence" value="ECO:0007669"/>
    <property type="project" value="UniProtKB-KW"/>
</dbReference>
<evidence type="ECO:0000256" key="15">
    <source>
        <dbReference type="RuleBase" id="RU364066"/>
    </source>
</evidence>
<dbReference type="NCBIfam" id="TIGR01959">
    <property type="entry name" value="nuoF_fam"/>
    <property type="match status" value="1"/>
</dbReference>
<dbReference type="PROSITE" id="PS00645">
    <property type="entry name" value="COMPLEX1_51K_2"/>
    <property type="match status" value="1"/>
</dbReference>
<dbReference type="GO" id="GO:0046872">
    <property type="term" value="F:metal ion binding"/>
    <property type="evidence" value="ECO:0007669"/>
    <property type="project" value="UniProtKB-KW"/>
</dbReference>
<evidence type="ECO:0000313" key="17">
    <source>
        <dbReference type="EMBL" id="OHV21097.1"/>
    </source>
</evidence>
<evidence type="ECO:0000256" key="10">
    <source>
        <dbReference type="ARBA" id="ARBA00022967"/>
    </source>
</evidence>
<dbReference type="InterPro" id="IPR011537">
    <property type="entry name" value="NADH-UbQ_OxRdtase_suF"/>
</dbReference>
<keyword evidence="10" id="KW-1278">Translocase</keyword>
<keyword evidence="5 15" id="KW-0004">4Fe-4S</keyword>
<evidence type="ECO:0000256" key="11">
    <source>
        <dbReference type="ARBA" id="ARBA00023004"/>
    </source>
</evidence>
<evidence type="ECO:0000313" key="18">
    <source>
        <dbReference type="Proteomes" id="UP000179769"/>
    </source>
</evidence>
<dbReference type="InterPro" id="IPR001949">
    <property type="entry name" value="NADH-UbQ_OxRdtase_51kDa_CS"/>
</dbReference>
<keyword evidence="6 15" id="KW-0285">Flavoprotein</keyword>
<dbReference type="GO" id="GO:0045333">
    <property type="term" value="P:cellular respiration"/>
    <property type="evidence" value="ECO:0007669"/>
    <property type="project" value="TreeGrafter"/>
</dbReference>
<dbReference type="PANTHER" id="PTHR11780">
    <property type="entry name" value="NADH-UBIQUINONE OXIDOREDUCTASE FLAVOPROTEIN 1 NDUFV1"/>
    <property type="match status" value="1"/>
</dbReference>